<feature type="compositionally biased region" description="Basic and acidic residues" evidence="1">
    <location>
        <begin position="1"/>
        <end position="40"/>
    </location>
</feature>
<evidence type="ECO:0000313" key="3">
    <source>
        <dbReference type="Proteomes" id="UP001243846"/>
    </source>
</evidence>
<dbReference type="Proteomes" id="UP001243846">
    <property type="component" value="Unassembled WGS sequence"/>
</dbReference>
<name>A0ABT8D5T0_9RHOB</name>
<comment type="caution">
    <text evidence="2">The sequence shown here is derived from an EMBL/GenBank/DDBJ whole genome shotgun (WGS) entry which is preliminary data.</text>
</comment>
<evidence type="ECO:0000256" key="1">
    <source>
        <dbReference type="SAM" id="MobiDB-lite"/>
    </source>
</evidence>
<gene>
    <name evidence="2" type="ORF">QWZ10_10490</name>
</gene>
<feature type="region of interest" description="Disordered" evidence="1">
    <location>
        <begin position="1"/>
        <end position="79"/>
    </location>
</feature>
<proteinExistence type="predicted"/>
<keyword evidence="3" id="KW-1185">Reference proteome</keyword>
<protein>
    <submittedName>
        <fullName evidence="2">Uncharacterized protein</fullName>
    </submittedName>
</protein>
<accession>A0ABT8D5T0</accession>
<sequence>MGIRDRRADVDRTRPAEKNLREADAPAIEDGDHPTRDRHDRRSHPFATASPKALQLGPAVPHAMGRQIEEPAHHAPAGL</sequence>
<reference evidence="3" key="1">
    <citation type="journal article" date="2019" name="Int. J. Syst. Evol. Microbiol.">
        <title>The Global Catalogue of Microorganisms (GCM) 10K type strain sequencing project: providing services to taxonomists for standard genome sequencing and annotation.</title>
        <authorList>
            <consortium name="The Broad Institute Genomics Platform"/>
            <consortium name="The Broad Institute Genome Sequencing Center for Infectious Disease"/>
            <person name="Wu L."/>
            <person name="Ma J."/>
        </authorList>
    </citation>
    <scope>NUCLEOTIDE SEQUENCE [LARGE SCALE GENOMIC DNA]</scope>
    <source>
        <strain evidence="3">CECT 8482</strain>
    </source>
</reference>
<evidence type="ECO:0000313" key="2">
    <source>
        <dbReference type="EMBL" id="MDN3712115.1"/>
    </source>
</evidence>
<dbReference type="EMBL" id="JAUFRC010000001">
    <property type="protein sequence ID" value="MDN3712115.1"/>
    <property type="molecule type" value="Genomic_DNA"/>
</dbReference>
<organism evidence="2 3">
    <name type="scientific">Paracoccus cavernae</name>
    <dbReference type="NCBI Taxonomy" id="1571207"/>
    <lineage>
        <taxon>Bacteria</taxon>
        <taxon>Pseudomonadati</taxon>
        <taxon>Pseudomonadota</taxon>
        <taxon>Alphaproteobacteria</taxon>
        <taxon>Rhodobacterales</taxon>
        <taxon>Paracoccaceae</taxon>
        <taxon>Paracoccus</taxon>
    </lineage>
</organism>